<dbReference type="CDD" id="cd06170">
    <property type="entry name" value="LuxR_C_like"/>
    <property type="match status" value="1"/>
</dbReference>
<protein>
    <submittedName>
        <fullName evidence="4">AAA family ATPase</fullName>
    </submittedName>
</protein>
<dbReference type="InterPro" id="IPR036388">
    <property type="entry name" value="WH-like_DNA-bd_sf"/>
</dbReference>
<dbReference type="Gene3D" id="1.25.40.10">
    <property type="entry name" value="Tetratricopeptide repeat domain"/>
    <property type="match status" value="2"/>
</dbReference>
<dbReference type="Proteomes" id="UP001141629">
    <property type="component" value="Unassembled WGS sequence"/>
</dbReference>
<dbReference type="PROSITE" id="PS00622">
    <property type="entry name" value="HTH_LUXR_1"/>
    <property type="match status" value="1"/>
</dbReference>
<dbReference type="InterPro" id="IPR027417">
    <property type="entry name" value="P-loop_NTPase"/>
</dbReference>
<dbReference type="SMART" id="SM00421">
    <property type="entry name" value="HTH_LUXR"/>
    <property type="match status" value="1"/>
</dbReference>
<sequence>MGRQSETHAVEEFLVADRTAPAGLLVEGAPGLGKTTLWLAGVDTARERGYRVLAARPAEAESALAYSALADLLNGVDASVRSELPEAQRVALDHVQLRSAAGGAPTDPRAVAAALLAVVTRLTAEAPVLLAMDDLQWFDTSSARAVEFLTRRLVGRVAVLATTRDDSHSVRATSWLQLPSPADLRRITLSAMSIGQLQAIIADRLGTSFPRPVMVDVHEVSGGNPFFALELARSLQSHGGRTTSLPASLKELVRARIGGLDSDVRAALLVVACLAAPTVDVVARAAGAAEDDLLLVLREVEEAGIVEVNGSRLRFAHPLLARGVYTEATAARRRAVHAQLAEVVDDPEARARHLALSATSATPAILHSLDVAAELASMRGAPATAAELLDLARELGDDAPGRRLRCASLHVQAGDPGRARNLLGQVIAHFPPGDLRANAFMLLAVIELFDDSFAEGVGVLVRGLAEVGQNDELSAQMLTTLAFALLNVGRAADALDQVEAAVETARRCTIPALLGQALGMRAMIRFVQGAGFDQSDMRRALELEAKATKIPIAFRATMQNALLSAWTGQLGAARDVLMSIRRSCVDRGAEGELVFVSFHACFVAIWLGDLAEAQRVAADTVERARQLGGNVSLFVALTTRAATRTYIGDESGARADLVEASAATARSGFSAMGEWPLTVLGLLEVSTGNHQAAVDVLAPLIAKVVGAPEATEIIGGSFLPDAVEALVGLGRLDEAQRLVDVVERNGRRLDRAWMLAVGGRTRGMVLAARGDLAGAQRAVDGALIAHARLPMPFERARTQLTLGVIHLRRGQASAATSSLAEAVTLFEQLGTPLWAARARAELARAGNGTSTPELTASEQKVARLTASGMTNGEVATALFISPKTVEFHLARIYRKLGIRSRAELGRLVRDPN</sequence>
<dbReference type="Pfam" id="PF00196">
    <property type="entry name" value="GerE"/>
    <property type="match status" value="1"/>
</dbReference>
<dbReference type="InterPro" id="IPR016032">
    <property type="entry name" value="Sig_transdc_resp-reg_C-effctor"/>
</dbReference>
<dbReference type="GO" id="GO:0003677">
    <property type="term" value="F:DNA binding"/>
    <property type="evidence" value="ECO:0007669"/>
    <property type="project" value="InterPro"/>
</dbReference>
<dbReference type="Gene3D" id="1.10.10.10">
    <property type="entry name" value="Winged helix-like DNA-binding domain superfamily/Winged helix DNA-binding domain"/>
    <property type="match status" value="1"/>
</dbReference>
<name>A0A9X2Z6R2_9MYCO</name>
<dbReference type="SUPFAM" id="SSF46894">
    <property type="entry name" value="C-terminal effector domain of the bipartite response regulators"/>
    <property type="match status" value="1"/>
</dbReference>
<dbReference type="InterPro" id="IPR000792">
    <property type="entry name" value="Tscrpt_reg_LuxR_C"/>
</dbReference>
<evidence type="ECO:0000259" key="3">
    <source>
        <dbReference type="PROSITE" id="PS50043"/>
    </source>
</evidence>
<keyword evidence="1" id="KW-0547">Nucleotide-binding</keyword>
<keyword evidence="2" id="KW-0067">ATP-binding</keyword>
<dbReference type="GO" id="GO:0006355">
    <property type="term" value="P:regulation of DNA-templated transcription"/>
    <property type="evidence" value="ECO:0007669"/>
    <property type="project" value="InterPro"/>
</dbReference>
<keyword evidence="5" id="KW-1185">Reference proteome</keyword>
<dbReference type="InterPro" id="IPR041664">
    <property type="entry name" value="AAA_16"/>
</dbReference>
<dbReference type="GO" id="GO:0004016">
    <property type="term" value="F:adenylate cyclase activity"/>
    <property type="evidence" value="ECO:0007669"/>
    <property type="project" value="TreeGrafter"/>
</dbReference>
<evidence type="ECO:0000313" key="5">
    <source>
        <dbReference type="Proteomes" id="UP001141629"/>
    </source>
</evidence>
<dbReference type="PROSITE" id="PS50043">
    <property type="entry name" value="HTH_LUXR_2"/>
    <property type="match status" value="1"/>
</dbReference>
<feature type="domain" description="HTH luxR-type" evidence="3">
    <location>
        <begin position="847"/>
        <end position="912"/>
    </location>
</feature>
<dbReference type="Pfam" id="PF13191">
    <property type="entry name" value="AAA_16"/>
    <property type="match status" value="1"/>
</dbReference>
<dbReference type="GO" id="GO:0005737">
    <property type="term" value="C:cytoplasm"/>
    <property type="evidence" value="ECO:0007669"/>
    <property type="project" value="TreeGrafter"/>
</dbReference>
<proteinExistence type="predicted"/>
<dbReference type="PANTHER" id="PTHR16305">
    <property type="entry name" value="TESTICULAR SOLUBLE ADENYLYL CYCLASE"/>
    <property type="match status" value="1"/>
</dbReference>
<dbReference type="AlphaFoldDB" id="A0A9X2Z6R2"/>
<dbReference type="SUPFAM" id="SSF48452">
    <property type="entry name" value="TPR-like"/>
    <property type="match status" value="1"/>
</dbReference>
<dbReference type="EMBL" id="JACKVK010000011">
    <property type="protein sequence ID" value="MCV7423316.1"/>
    <property type="molecule type" value="Genomic_DNA"/>
</dbReference>
<dbReference type="PANTHER" id="PTHR16305:SF35">
    <property type="entry name" value="TRANSCRIPTIONAL ACTIVATOR DOMAIN"/>
    <property type="match status" value="1"/>
</dbReference>
<dbReference type="GO" id="GO:0005524">
    <property type="term" value="F:ATP binding"/>
    <property type="evidence" value="ECO:0007669"/>
    <property type="project" value="UniProtKB-KW"/>
</dbReference>
<gene>
    <name evidence="4" type="ORF">H7K45_22440</name>
</gene>
<accession>A0A9X2Z6R2</accession>
<dbReference type="SUPFAM" id="SSF52540">
    <property type="entry name" value="P-loop containing nucleoside triphosphate hydrolases"/>
    <property type="match status" value="1"/>
</dbReference>
<reference evidence="4" key="2">
    <citation type="journal article" date="2022" name="BMC Genomics">
        <title>Comparative genome analysis of mycobacteria focusing on tRNA and non-coding RNA.</title>
        <authorList>
            <person name="Behra P.R.K."/>
            <person name="Pettersson B.M.F."/>
            <person name="Ramesh M."/>
            <person name="Das S."/>
            <person name="Dasgupta S."/>
            <person name="Kirsebom L.A."/>
        </authorList>
    </citation>
    <scope>NUCLEOTIDE SEQUENCE</scope>
    <source>
        <strain evidence="4">DSM 44838</strain>
    </source>
</reference>
<evidence type="ECO:0000313" key="4">
    <source>
        <dbReference type="EMBL" id="MCV7423316.1"/>
    </source>
</evidence>
<evidence type="ECO:0000256" key="2">
    <source>
        <dbReference type="ARBA" id="ARBA00022840"/>
    </source>
</evidence>
<dbReference type="PRINTS" id="PR00038">
    <property type="entry name" value="HTHLUXR"/>
</dbReference>
<comment type="caution">
    <text evidence="4">The sequence shown here is derived from an EMBL/GenBank/DDBJ whole genome shotgun (WGS) entry which is preliminary data.</text>
</comment>
<reference evidence="4" key="1">
    <citation type="submission" date="2020-07" db="EMBL/GenBank/DDBJ databases">
        <authorList>
            <person name="Pettersson B.M.F."/>
            <person name="Behra P.R.K."/>
            <person name="Ramesh M."/>
            <person name="Das S."/>
            <person name="Dasgupta S."/>
            <person name="Kirsebom L.A."/>
        </authorList>
    </citation>
    <scope>NUCLEOTIDE SEQUENCE</scope>
    <source>
        <strain evidence="4">DSM 44838</strain>
    </source>
</reference>
<organism evidence="4 5">
    <name type="scientific">Mycobacterium yunnanensis</name>
    <dbReference type="NCBI Taxonomy" id="368477"/>
    <lineage>
        <taxon>Bacteria</taxon>
        <taxon>Bacillati</taxon>
        <taxon>Actinomycetota</taxon>
        <taxon>Actinomycetes</taxon>
        <taxon>Mycobacteriales</taxon>
        <taxon>Mycobacteriaceae</taxon>
        <taxon>Mycobacterium</taxon>
    </lineage>
</organism>
<evidence type="ECO:0000256" key="1">
    <source>
        <dbReference type="ARBA" id="ARBA00022741"/>
    </source>
</evidence>
<dbReference type="InterPro" id="IPR011990">
    <property type="entry name" value="TPR-like_helical_dom_sf"/>
</dbReference>